<evidence type="ECO:0000313" key="2">
    <source>
        <dbReference type="EMBL" id="RAU84131.1"/>
    </source>
</evidence>
<organism evidence="2 3">
    <name type="scientific">Pontibacter arcticus</name>
    <dbReference type="NCBI Taxonomy" id="2080288"/>
    <lineage>
        <taxon>Bacteria</taxon>
        <taxon>Pseudomonadati</taxon>
        <taxon>Bacteroidota</taxon>
        <taxon>Cytophagia</taxon>
        <taxon>Cytophagales</taxon>
        <taxon>Hymenobacteraceae</taxon>
        <taxon>Pontibacter</taxon>
    </lineage>
</organism>
<dbReference type="AlphaFoldDB" id="A0A364RIM0"/>
<keyword evidence="3" id="KW-1185">Reference proteome</keyword>
<sequence length="520" mass="61111">MRKIILALFFLGLFATTASAQKEFASIELQMRNAEDLVTVADDEGYVCVYFFQGGNLNFRLLSPTGKQIAQHEVPYRFSQDPQILGTRVTDEEFIFYSRHVNGRREYVRPFAINRQTGAFRSIQDQLLKTERNFTFIGGFGDKEHFYMLYTDRKYNLHLFRDSDAEVAQLERRTFEDKMPRARDRDSRLADLIYVYPDMEQSVFTGHHRSKIYARGDKIYMIFDGYQLKGEKNKATTEILTLDWNTNQTDYRTLPFIEQKNEPVFNSFLFENTLFRVQLEKEEMKLMAFDFTTLQPKKEYNYQGEEEITIKATPVLQRGAKSLFSSDKTIIEKTSKVMKKLASGVPAITVDNFTDNSIQLTIGSYEAPQRSNMYNDATRMVQTPTRYMQTSRGLMLIPGRWVPAYSIPNYYLNSPYYSRYFYDPYRRNNTMQPVGPGTSTYFRAVLDGDNLEKVSIDKDMVPLPERIMAFEEELKPEPDFKTMYRYGDKLHYAYYDRKNRTFRIMEFALGDKPQEQNQQQ</sequence>
<proteinExistence type="predicted"/>
<evidence type="ECO:0000256" key="1">
    <source>
        <dbReference type="SAM" id="SignalP"/>
    </source>
</evidence>
<dbReference type="EMBL" id="QMDV01000001">
    <property type="protein sequence ID" value="RAU84131.1"/>
    <property type="molecule type" value="Genomic_DNA"/>
</dbReference>
<reference evidence="2 3" key="2">
    <citation type="submission" date="2018-07" db="EMBL/GenBank/DDBJ databases">
        <title>Pontibacter sp. 2b14 genomic sequence and assembly.</title>
        <authorList>
            <person name="Du Z.-J."/>
        </authorList>
    </citation>
    <scope>NUCLEOTIDE SEQUENCE [LARGE SCALE GENOMIC DNA]</scope>
    <source>
        <strain evidence="2 3">2b14</strain>
    </source>
</reference>
<reference evidence="2 3" key="1">
    <citation type="submission" date="2018-06" db="EMBL/GenBank/DDBJ databases">
        <authorList>
            <person name="Liu Z.-W."/>
        </authorList>
    </citation>
    <scope>NUCLEOTIDE SEQUENCE [LARGE SCALE GENOMIC DNA]</scope>
    <source>
        <strain evidence="2 3">2b14</strain>
    </source>
</reference>
<name>A0A364RIM0_9BACT</name>
<evidence type="ECO:0000313" key="3">
    <source>
        <dbReference type="Proteomes" id="UP000251692"/>
    </source>
</evidence>
<comment type="caution">
    <text evidence="2">The sequence shown here is derived from an EMBL/GenBank/DDBJ whole genome shotgun (WGS) entry which is preliminary data.</text>
</comment>
<accession>A0A364RIM0</accession>
<gene>
    <name evidence="2" type="ORF">DP923_03535</name>
</gene>
<dbReference type="OrthoDB" id="844739at2"/>
<dbReference type="RefSeq" id="WP_112304389.1">
    <property type="nucleotide sequence ID" value="NZ_QMDV01000001.1"/>
</dbReference>
<feature type="signal peptide" evidence="1">
    <location>
        <begin position="1"/>
        <end position="20"/>
    </location>
</feature>
<dbReference type="Proteomes" id="UP000251692">
    <property type="component" value="Unassembled WGS sequence"/>
</dbReference>
<feature type="chain" id="PRO_5016760976" evidence="1">
    <location>
        <begin position="21"/>
        <end position="520"/>
    </location>
</feature>
<keyword evidence="1" id="KW-0732">Signal</keyword>
<protein>
    <submittedName>
        <fullName evidence="2">Uncharacterized protein</fullName>
    </submittedName>
</protein>